<dbReference type="FunFam" id="4.10.280.10:FF:000090">
    <property type="entry name" value="Salivary gland-expressed bHLH"/>
    <property type="match status" value="1"/>
</dbReference>
<dbReference type="Gene3D" id="4.10.280.10">
    <property type="entry name" value="Helix-loop-helix DNA-binding domain"/>
    <property type="match status" value="1"/>
</dbReference>
<evidence type="ECO:0000256" key="5">
    <source>
        <dbReference type="ARBA" id="ARBA00023242"/>
    </source>
</evidence>
<evidence type="ECO:0000256" key="1">
    <source>
        <dbReference type="ARBA" id="ARBA00022473"/>
    </source>
</evidence>
<organism evidence="8">
    <name type="scientific">Anopheles braziliensis</name>
    <dbReference type="NCBI Taxonomy" id="58242"/>
    <lineage>
        <taxon>Eukaryota</taxon>
        <taxon>Metazoa</taxon>
        <taxon>Ecdysozoa</taxon>
        <taxon>Arthropoda</taxon>
        <taxon>Hexapoda</taxon>
        <taxon>Insecta</taxon>
        <taxon>Pterygota</taxon>
        <taxon>Neoptera</taxon>
        <taxon>Endopterygota</taxon>
        <taxon>Diptera</taxon>
        <taxon>Nematocera</taxon>
        <taxon>Culicoidea</taxon>
        <taxon>Culicidae</taxon>
        <taxon>Anophelinae</taxon>
        <taxon>Anopheles</taxon>
    </lineage>
</organism>
<dbReference type="GO" id="GO:0001707">
    <property type="term" value="P:mesoderm formation"/>
    <property type="evidence" value="ECO:0007669"/>
    <property type="project" value="TreeGrafter"/>
</dbReference>
<evidence type="ECO:0000313" key="8">
    <source>
        <dbReference type="EMBL" id="MBW21035.1"/>
    </source>
</evidence>
<keyword evidence="3" id="KW-0238">DNA-binding</keyword>
<dbReference type="GO" id="GO:0046983">
    <property type="term" value="F:protein dimerization activity"/>
    <property type="evidence" value="ECO:0007669"/>
    <property type="project" value="InterPro"/>
</dbReference>
<dbReference type="InterPro" id="IPR011598">
    <property type="entry name" value="bHLH_dom"/>
</dbReference>
<dbReference type="CDD" id="cd11390">
    <property type="entry name" value="bHLH_TS"/>
    <property type="match status" value="1"/>
</dbReference>
<name>A0A2M3YXQ9_9DIPT</name>
<keyword evidence="2" id="KW-0805">Transcription regulation</keyword>
<dbReference type="InterPro" id="IPR036638">
    <property type="entry name" value="HLH_DNA-bd_sf"/>
</dbReference>
<proteinExistence type="predicted"/>
<dbReference type="GO" id="GO:0000978">
    <property type="term" value="F:RNA polymerase II cis-regulatory region sequence-specific DNA binding"/>
    <property type="evidence" value="ECO:0007669"/>
    <property type="project" value="TreeGrafter"/>
</dbReference>
<keyword evidence="4" id="KW-0804">Transcription</keyword>
<keyword evidence="1" id="KW-0217">Developmental protein</keyword>
<dbReference type="SUPFAM" id="SSF47459">
    <property type="entry name" value="HLH, helix-loop-helix DNA-binding domain"/>
    <property type="match status" value="1"/>
</dbReference>
<feature type="compositionally biased region" description="Low complexity" evidence="6">
    <location>
        <begin position="386"/>
        <end position="396"/>
    </location>
</feature>
<feature type="region of interest" description="Disordered" evidence="6">
    <location>
        <begin position="16"/>
        <end position="38"/>
    </location>
</feature>
<feature type="region of interest" description="Disordered" evidence="6">
    <location>
        <begin position="82"/>
        <end position="105"/>
    </location>
</feature>
<dbReference type="GO" id="GO:0000981">
    <property type="term" value="F:DNA-binding transcription factor activity, RNA polymerase II-specific"/>
    <property type="evidence" value="ECO:0007669"/>
    <property type="project" value="TreeGrafter"/>
</dbReference>
<accession>A0A2M3YXQ9</accession>
<dbReference type="EMBL" id="GGFM01000284">
    <property type="protein sequence ID" value="MBW21035.1"/>
    <property type="molecule type" value="Transcribed_RNA"/>
</dbReference>
<dbReference type="GO" id="GO:0005634">
    <property type="term" value="C:nucleus"/>
    <property type="evidence" value="ECO:0007669"/>
    <property type="project" value="TreeGrafter"/>
</dbReference>
<reference evidence="8" key="1">
    <citation type="submission" date="2018-01" db="EMBL/GenBank/DDBJ databases">
        <title>An insight into the sialome of Amazonian anophelines.</title>
        <authorList>
            <person name="Ribeiro J.M."/>
            <person name="Scarpassa V."/>
            <person name="Calvo E."/>
        </authorList>
    </citation>
    <scope>NUCLEOTIDE SEQUENCE</scope>
    <source>
        <tissue evidence="8">Salivary glands</tissue>
    </source>
</reference>
<evidence type="ECO:0000259" key="7">
    <source>
        <dbReference type="PROSITE" id="PS50888"/>
    </source>
</evidence>
<feature type="region of interest" description="Disordered" evidence="6">
    <location>
        <begin position="368"/>
        <end position="405"/>
    </location>
</feature>
<sequence>MNIADIIAIDLTNDREYPESNSFPLNPGPPTSAHRTVHGQSVICSVRSSGASYLPVQSGTVPEAYPSIAYGERRYPTRSTTTLIDQQSTRTTHTTHTTHTVHSTHSLHSTHSVHSVHSSHPVAPAFRTFGNHEHSIGNRSEAGALSHTTSVLKLTPPRSSPPATLLQANDVNRSQTPIFAMDFTRINAAGTSEESERLVKDVVLSFTNAITSNANSTTSCAVSPSVAQSSATASSSCSSTSSALELMSQCDVSLWRKRALEIEKDYKKSACDRERTRMRDMNKAFDLLRTKLPHKKPSGKKYSKIECLRVAIQYIRHLQRELEYPTTPSPPPDEYMYDRPTPYNGMMPSSTYIDFDCNNNMAMVPASAPHTVAPSPVTQQPPQPSVPTSQPLSVQQHGTNPNHQWFITNSSDGYSYYYLP</sequence>
<evidence type="ECO:0000256" key="4">
    <source>
        <dbReference type="ARBA" id="ARBA00023163"/>
    </source>
</evidence>
<evidence type="ECO:0000256" key="6">
    <source>
        <dbReference type="SAM" id="MobiDB-lite"/>
    </source>
</evidence>
<dbReference type="PANTHER" id="PTHR20937:SF3">
    <property type="entry name" value="IP14615P"/>
    <property type="match status" value="1"/>
</dbReference>
<dbReference type="PROSITE" id="PS50888">
    <property type="entry name" value="BHLH"/>
    <property type="match status" value="1"/>
</dbReference>
<dbReference type="Pfam" id="PF00010">
    <property type="entry name" value="HLH"/>
    <property type="match status" value="1"/>
</dbReference>
<feature type="compositionally biased region" description="Low complexity" evidence="6">
    <location>
        <begin position="88"/>
        <end position="105"/>
    </location>
</feature>
<dbReference type="PANTHER" id="PTHR20937">
    <property type="entry name" value="IP14615P"/>
    <property type="match status" value="1"/>
</dbReference>
<keyword evidence="5" id="KW-0539">Nucleus</keyword>
<feature type="domain" description="BHLH" evidence="7">
    <location>
        <begin position="265"/>
        <end position="318"/>
    </location>
</feature>
<evidence type="ECO:0000256" key="3">
    <source>
        <dbReference type="ARBA" id="ARBA00023125"/>
    </source>
</evidence>
<dbReference type="InterPro" id="IPR040259">
    <property type="entry name" value="Mesogenin/MesP"/>
</dbReference>
<evidence type="ECO:0000256" key="2">
    <source>
        <dbReference type="ARBA" id="ARBA00023015"/>
    </source>
</evidence>
<dbReference type="AlphaFoldDB" id="A0A2M3YXQ9"/>
<protein>
    <recommendedName>
        <fullName evidence="7">BHLH domain-containing protein</fullName>
    </recommendedName>
</protein>
<dbReference type="SMART" id="SM00353">
    <property type="entry name" value="HLH"/>
    <property type="match status" value="1"/>
</dbReference>